<evidence type="ECO:0000259" key="3">
    <source>
        <dbReference type="PROSITE" id="PS50887"/>
    </source>
</evidence>
<dbReference type="InterPro" id="IPR035965">
    <property type="entry name" value="PAS-like_dom_sf"/>
</dbReference>
<feature type="domain" description="EAL" evidence="2">
    <location>
        <begin position="331"/>
        <end position="582"/>
    </location>
</feature>
<dbReference type="PROSITE" id="PS50887">
    <property type="entry name" value="GGDEF"/>
    <property type="match status" value="1"/>
</dbReference>
<dbReference type="PANTHER" id="PTHR44757:SF2">
    <property type="entry name" value="BIOFILM ARCHITECTURE MAINTENANCE PROTEIN MBAA"/>
    <property type="match status" value="1"/>
</dbReference>
<dbReference type="SUPFAM" id="SSF55073">
    <property type="entry name" value="Nucleotide cyclase"/>
    <property type="match status" value="1"/>
</dbReference>
<dbReference type="Gene3D" id="3.20.20.450">
    <property type="entry name" value="EAL domain"/>
    <property type="match status" value="1"/>
</dbReference>
<comment type="caution">
    <text evidence="4">The sequence shown here is derived from an EMBL/GenBank/DDBJ whole genome shotgun (WGS) entry which is preliminary data.</text>
</comment>
<protein>
    <submittedName>
        <fullName evidence="4">EAL domain-containing protein</fullName>
    </submittedName>
</protein>
<feature type="domain" description="PAC" evidence="1">
    <location>
        <begin position="106"/>
        <end position="157"/>
    </location>
</feature>
<dbReference type="AlphaFoldDB" id="A0A6I4TSF2"/>
<dbReference type="InterPro" id="IPR029787">
    <property type="entry name" value="Nucleotide_cyclase"/>
</dbReference>
<dbReference type="Proteomes" id="UP000469430">
    <property type="component" value="Unassembled WGS sequence"/>
</dbReference>
<dbReference type="PROSITE" id="PS50883">
    <property type="entry name" value="EAL"/>
    <property type="match status" value="1"/>
</dbReference>
<dbReference type="InterPro" id="IPR052155">
    <property type="entry name" value="Biofilm_reg_signaling"/>
</dbReference>
<dbReference type="SUPFAM" id="SSF141371">
    <property type="entry name" value="PilZ domain-like"/>
    <property type="match status" value="1"/>
</dbReference>
<reference evidence="4 5" key="1">
    <citation type="submission" date="2019-12" db="EMBL/GenBank/DDBJ databases">
        <title>Genomic-based taxomic classification of the family Erythrobacteraceae.</title>
        <authorList>
            <person name="Xu L."/>
        </authorList>
    </citation>
    <scope>NUCLEOTIDE SEQUENCE [LARGE SCALE GENOMIC DNA]</scope>
    <source>
        <strain evidence="4 5">S36</strain>
    </source>
</reference>
<dbReference type="InterPro" id="IPR000160">
    <property type="entry name" value="GGDEF_dom"/>
</dbReference>
<dbReference type="InterPro" id="IPR001633">
    <property type="entry name" value="EAL_dom"/>
</dbReference>
<evidence type="ECO:0000259" key="2">
    <source>
        <dbReference type="PROSITE" id="PS50883"/>
    </source>
</evidence>
<evidence type="ECO:0000313" key="4">
    <source>
        <dbReference type="EMBL" id="MXO99065.1"/>
    </source>
</evidence>
<sequence>MKGLLKGLGVRSAATPAADAPTGSGNPVDRLAMLDLMEEGDLAWFWATDAAGTLVYLSPNAQHKLPAGASVVGQPFLAMVDDLQDAIRDHTPRSLNFLFNAHSRFSDRPVGIMTARGKAFWALSGRPLTDEDGNFQGYRGSARDITGSYQEQHDSSRMAVVDALTGLANRNRMNLRLASMLASFRAARRSCALLTLNLDRFKQVNEAKGMLGGDDLLRQAAQRLQRIVPDSAEIGRLGADEFQILLPDCDDRGTLGDLALRIIQMLSQPYTLNDGRAVVGVSMGVSIAPYDGVEAEDLVKSASLALDAVKSSGRGQYRFYSNDLKDAVQQERQIEDDLREALAGNQLAMHYQPIVGAKDNKVVCFEALMRWDHPVRGMISPAKFIPIAEKSDLIGPLGEWALRRACQDAAKWPGRIRVAVNVSAAQFTSEAMPEMVSSALADSGLDPHLLELEMTESVFMGNLSAVEDVIAKLRQIGVRLALDDFGTGYSSLGSLRQITFDKIKIDRGFVRGCTEPGSVNAAIISAVVRLAQALDMDTTVEGVEAMDELEVVRDLGVKTVQGFIYSRAVSQADVLSKLAVGDFEYHPVGPAKYRAERRTLFRKVGVVHENHRYQAVLRNLSRSGALIEGLLDVPVGTDLVLDLGDGQLVVATVRRSHGASQGLEFETHLISDGADGLCTRHRASPYLIAAAGLPLQALPAGYQHRPEQRPGYATIPRFMQVDMLPASIRAA</sequence>
<dbReference type="NCBIfam" id="TIGR00254">
    <property type="entry name" value="GGDEF"/>
    <property type="match status" value="1"/>
</dbReference>
<evidence type="ECO:0000313" key="5">
    <source>
        <dbReference type="Proteomes" id="UP000469430"/>
    </source>
</evidence>
<dbReference type="Pfam" id="PF00990">
    <property type="entry name" value="GGDEF"/>
    <property type="match status" value="1"/>
</dbReference>
<dbReference type="InterPro" id="IPR000700">
    <property type="entry name" value="PAS-assoc_C"/>
</dbReference>
<gene>
    <name evidence="4" type="ORF">GRI97_08700</name>
</gene>
<dbReference type="CDD" id="cd01948">
    <property type="entry name" value="EAL"/>
    <property type="match status" value="1"/>
</dbReference>
<name>A0A6I4TSF2_9SPHN</name>
<dbReference type="Pfam" id="PF00563">
    <property type="entry name" value="EAL"/>
    <property type="match status" value="1"/>
</dbReference>
<dbReference type="SMART" id="SM00052">
    <property type="entry name" value="EAL"/>
    <property type="match status" value="1"/>
</dbReference>
<accession>A0A6I4TSF2</accession>
<dbReference type="OrthoDB" id="9814202at2"/>
<dbReference type="SUPFAM" id="SSF141868">
    <property type="entry name" value="EAL domain-like"/>
    <property type="match status" value="1"/>
</dbReference>
<dbReference type="InterPro" id="IPR043128">
    <property type="entry name" value="Rev_trsase/Diguanyl_cyclase"/>
</dbReference>
<dbReference type="CDD" id="cd01949">
    <property type="entry name" value="GGDEF"/>
    <property type="match status" value="1"/>
</dbReference>
<dbReference type="PANTHER" id="PTHR44757">
    <property type="entry name" value="DIGUANYLATE CYCLASE DGCP"/>
    <property type="match status" value="1"/>
</dbReference>
<dbReference type="Gene3D" id="3.30.70.270">
    <property type="match status" value="1"/>
</dbReference>
<dbReference type="EMBL" id="WTYJ01000001">
    <property type="protein sequence ID" value="MXO99065.1"/>
    <property type="molecule type" value="Genomic_DNA"/>
</dbReference>
<dbReference type="InterPro" id="IPR035919">
    <property type="entry name" value="EAL_sf"/>
</dbReference>
<dbReference type="SMART" id="SM00267">
    <property type="entry name" value="GGDEF"/>
    <property type="match status" value="1"/>
</dbReference>
<feature type="domain" description="GGDEF" evidence="3">
    <location>
        <begin position="189"/>
        <end position="322"/>
    </location>
</feature>
<dbReference type="PROSITE" id="PS50113">
    <property type="entry name" value="PAC"/>
    <property type="match status" value="1"/>
</dbReference>
<evidence type="ECO:0000259" key="1">
    <source>
        <dbReference type="PROSITE" id="PS50113"/>
    </source>
</evidence>
<proteinExistence type="predicted"/>
<keyword evidence="5" id="KW-1185">Reference proteome</keyword>
<dbReference type="RefSeq" id="WP_161390644.1">
    <property type="nucleotide sequence ID" value="NZ_JBHSCP010000001.1"/>
</dbReference>
<dbReference type="Gene3D" id="3.30.450.20">
    <property type="entry name" value="PAS domain"/>
    <property type="match status" value="1"/>
</dbReference>
<dbReference type="SUPFAM" id="SSF55785">
    <property type="entry name" value="PYP-like sensor domain (PAS domain)"/>
    <property type="match status" value="1"/>
</dbReference>
<organism evidence="4 5">
    <name type="scientific">Croceibacterium xixiisoli</name>
    <dbReference type="NCBI Taxonomy" id="1476466"/>
    <lineage>
        <taxon>Bacteria</taxon>
        <taxon>Pseudomonadati</taxon>
        <taxon>Pseudomonadota</taxon>
        <taxon>Alphaproteobacteria</taxon>
        <taxon>Sphingomonadales</taxon>
        <taxon>Erythrobacteraceae</taxon>
        <taxon>Croceibacterium</taxon>
    </lineage>
</organism>